<dbReference type="InterPro" id="IPR018511">
    <property type="entry name" value="Hemolysin-typ_Ca-bd_CS"/>
</dbReference>
<gene>
    <name evidence="4" type="ORF">LHA_1273</name>
</gene>
<name>A0A0A8UN69_LEGHA</name>
<keyword evidence="3" id="KW-0106">Calcium</keyword>
<dbReference type="PATRIC" id="fig|449.7.peg.3283"/>
<dbReference type="InterPro" id="IPR007047">
    <property type="entry name" value="Flp_Fap"/>
</dbReference>
<evidence type="ECO:0000313" key="5">
    <source>
        <dbReference type="Proteomes" id="UP000032803"/>
    </source>
</evidence>
<dbReference type="Proteomes" id="UP000032803">
    <property type="component" value="Chromosome I"/>
</dbReference>
<dbReference type="KEGG" id="lha:LHA_1273"/>
<dbReference type="SUPFAM" id="SSF51120">
    <property type="entry name" value="beta-Roll"/>
    <property type="match status" value="1"/>
</dbReference>
<dbReference type="InterPro" id="IPR050557">
    <property type="entry name" value="RTX_toxin/Mannuronan_C5-epim"/>
</dbReference>
<organism evidence="4 5">
    <name type="scientific">Legionella hackeliae</name>
    <dbReference type="NCBI Taxonomy" id="449"/>
    <lineage>
        <taxon>Bacteria</taxon>
        <taxon>Pseudomonadati</taxon>
        <taxon>Pseudomonadota</taxon>
        <taxon>Gammaproteobacteria</taxon>
        <taxon>Legionellales</taxon>
        <taxon>Legionellaceae</taxon>
        <taxon>Legionella</taxon>
    </lineage>
</organism>
<evidence type="ECO:0000256" key="2">
    <source>
        <dbReference type="ARBA" id="ARBA00022525"/>
    </source>
</evidence>
<evidence type="ECO:0000313" key="4">
    <source>
        <dbReference type="EMBL" id="CEK10325.1"/>
    </source>
</evidence>
<dbReference type="AlphaFoldDB" id="A0A0A8UN69"/>
<dbReference type="GO" id="GO:0005509">
    <property type="term" value="F:calcium ion binding"/>
    <property type="evidence" value="ECO:0007669"/>
    <property type="project" value="InterPro"/>
</dbReference>
<dbReference type="RefSeq" id="WP_045105722.1">
    <property type="nucleotide sequence ID" value="NZ_LN681225.1"/>
</dbReference>
<keyword evidence="2" id="KW-0964">Secreted</keyword>
<dbReference type="PANTHER" id="PTHR38340">
    <property type="entry name" value="S-LAYER PROTEIN"/>
    <property type="match status" value="1"/>
</dbReference>
<dbReference type="InterPro" id="IPR001343">
    <property type="entry name" value="Hemolysn_Ca-bd"/>
</dbReference>
<dbReference type="STRING" id="449.LHA_1273"/>
<accession>A0A0A8UN69</accession>
<dbReference type="GO" id="GO:0005576">
    <property type="term" value="C:extracellular region"/>
    <property type="evidence" value="ECO:0007669"/>
    <property type="project" value="UniProtKB-SubCell"/>
</dbReference>
<dbReference type="InterPro" id="IPR011049">
    <property type="entry name" value="Serralysin-like_metalloprot_C"/>
</dbReference>
<dbReference type="PROSITE" id="PS00330">
    <property type="entry name" value="HEMOLYSIN_CALCIUM"/>
    <property type="match status" value="2"/>
</dbReference>
<dbReference type="Pfam" id="PF04964">
    <property type="entry name" value="Flp_Fap"/>
    <property type="match status" value="1"/>
</dbReference>
<dbReference type="Gene3D" id="2.150.10.10">
    <property type="entry name" value="Serralysin-like metalloprotease, C-terminal"/>
    <property type="match status" value="1"/>
</dbReference>
<evidence type="ECO:0000256" key="1">
    <source>
        <dbReference type="ARBA" id="ARBA00004613"/>
    </source>
</evidence>
<keyword evidence="5" id="KW-1185">Reference proteome</keyword>
<dbReference type="Pfam" id="PF00353">
    <property type="entry name" value="HemolysinCabind"/>
    <property type="match status" value="1"/>
</dbReference>
<dbReference type="Gene3D" id="2.60.40.2700">
    <property type="match status" value="4"/>
</dbReference>
<evidence type="ECO:0000256" key="3">
    <source>
        <dbReference type="ARBA" id="ARBA00022837"/>
    </source>
</evidence>
<reference evidence="5" key="1">
    <citation type="submission" date="2014-09" db="EMBL/GenBank/DDBJ databases">
        <authorList>
            <person name="Gomez-Valero L."/>
        </authorList>
    </citation>
    <scope>NUCLEOTIDE SEQUENCE [LARGE SCALE GENOMIC DNA]</scope>
    <source>
        <strain evidence="5">ATCC35250</strain>
    </source>
</reference>
<dbReference type="PANTHER" id="PTHR38340:SF1">
    <property type="entry name" value="S-LAYER PROTEIN"/>
    <property type="match status" value="1"/>
</dbReference>
<comment type="subcellular location">
    <subcellularLocation>
        <location evidence="1">Secreted</location>
    </subcellularLocation>
</comment>
<proteinExistence type="predicted"/>
<sequence length="969" mass="100706">MNLLYILKLKLIETLTAVAAKLSGTAKAKLLDVIEKLAEKFGIDLDPDSVSISGEAVQNQTLTADLSNVDFDDGSGFIFQWQADGQNILNATQQSYTLGQDDVGKQIGLVLTYRDENGNTVSLNADTTVEVANVNDVVTGNVVIEGVAEQGQTLTANTEQLADLDGLGAFSYQWFADGVAIAGAIAANYTLNQGDVGKAITVAVNYTDGFGAHEAVTAGATAAVANVNDGPLGQVVIEGLAQEDQTLVANTSDITDADGLGDFSYQWLADGVAISGANAASYTLTQGDVGKAITVQINYTDQFNTAEQLVSAATTAVANVNDAPEGAVVIVGTAQENETLTANTEAIADADGLGQLNYQWLADGVAIDGANAANYTLTAGDIGKAITVQVSYADQYNTNETLSSAPTAVVTADVDLYIPDQTVIQLTGTGIVADNTQQTGTIETIQTGQASDLLVVNTIIDGLQIDLGENGANTDNDIVDISNIRGTTYTASTGTLADGNGNSLSIANAEAIRLDTESTTVVLDQGGDYNFIFAANSNNYTNNDPTTIKMIEGTGATNVGLFFEEYPAGATPTLSGIQKVTMDMEFNSGGPNIDNVATVDFAQGTYAFNATAIEYGLIAALIATAILGQINTAELNTLLANLSNQLSNETTRPSESAHLFTGEVRVDLTNSDVNPVTDDVTVAVTGLRDNTVEIQSDTSTSEYRPWMIVDNETNTRGVADLTAVRAREIDTDPEQPPPEPQLVQIQATWDGAANNGDGLTTVNSVDSAGVTTSNTHAFYGFSELQLSEANDKLSVKSLNTALDNSVSLGEKADGSDYDTLDLSALSSGATYSALTELLTTDGKQLTVTGVEEVIGTASNDILIGNSGNDTFKSGAGNDELNGGAGDDTLVGGAGNDTLSGGVGNDTFVFTAGSGNDVILDFSYGDSLQFEGAADYFINEANGQYTTMLQFGDGSTITLLGVNIEDYILS</sequence>
<evidence type="ECO:0008006" key="6">
    <source>
        <dbReference type="Google" id="ProtNLM"/>
    </source>
</evidence>
<dbReference type="PRINTS" id="PR00313">
    <property type="entry name" value="CABNDNGRPT"/>
</dbReference>
<protein>
    <recommendedName>
        <fullName evidence="6">Structural toxin protein RtxA</fullName>
    </recommendedName>
</protein>
<dbReference type="EMBL" id="LN681225">
    <property type="protein sequence ID" value="CEK10325.1"/>
    <property type="molecule type" value="Genomic_DNA"/>
</dbReference>
<dbReference type="HOGENOM" id="CLU_305835_0_0_6"/>
<dbReference type="OrthoDB" id="6089850at2"/>